<feature type="domain" description="Phosphatidylglycerol lysyltransferase C-terminal" evidence="7">
    <location>
        <begin position="354"/>
        <end position="655"/>
    </location>
</feature>
<feature type="transmembrane region" description="Helical" evidence="6">
    <location>
        <begin position="12"/>
        <end position="33"/>
    </location>
</feature>
<dbReference type="SUPFAM" id="SSF55729">
    <property type="entry name" value="Acyl-CoA N-acyltransferases (Nat)"/>
    <property type="match status" value="1"/>
</dbReference>
<proteinExistence type="predicted"/>
<feature type="transmembrane region" description="Helical" evidence="6">
    <location>
        <begin position="304"/>
        <end position="329"/>
    </location>
</feature>
<evidence type="ECO:0000313" key="8">
    <source>
        <dbReference type="EMBL" id="AMB60439.1"/>
    </source>
</evidence>
<dbReference type="EMBL" id="CP014145">
    <property type="protein sequence ID" value="AMB60439.1"/>
    <property type="molecule type" value="Genomic_DNA"/>
</dbReference>
<evidence type="ECO:0000256" key="2">
    <source>
        <dbReference type="ARBA" id="ARBA00022475"/>
    </source>
</evidence>
<keyword evidence="5 6" id="KW-0472">Membrane</keyword>
<evidence type="ECO:0000256" key="3">
    <source>
        <dbReference type="ARBA" id="ARBA00022692"/>
    </source>
</evidence>
<dbReference type="AlphaFoldDB" id="A0A109QXR7"/>
<feature type="transmembrane region" description="Helical" evidence="6">
    <location>
        <begin position="274"/>
        <end position="298"/>
    </location>
</feature>
<dbReference type="PANTHER" id="PTHR34697:SF2">
    <property type="entry name" value="PHOSPHATIDYLGLYCEROL LYSYLTRANSFERASE"/>
    <property type="match status" value="1"/>
</dbReference>
<reference evidence="9" key="2">
    <citation type="submission" date="2016-01" db="EMBL/GenBank/DDBJ databases">
        <title>First complete genome sequence of a species in the genus Microterricola, an extremophilic cold active enzyme producing strain ERGS5:02 isolated from Sikkim Himalaya.</title>
        <authorList>
            <person name="Kumar R."/>
            <person name="Singh D."/>
            <person name="Swarnkar M.K."/>
        </authorList>
    </citation>
    <scope>NUCLEOTIDE SEQUENCE [LARGE SCALE GENOMIC DNA]</scope>
    <source>
        <strain evidence="9">ERGS5:02</strain>
    </source>
</reference>
<evidence type="ECO:0000259" key="7">
    <source>
        <dbReference type="Pfam" id="PF09924"/>
    </source>
</evidence>
<dbReference type="InterPro" id="IPR024320">
    <property type="entry name" value="LPG_synthase_C"/>
</dbReference>
<dbReference type="KEGG" id="mvd:AWU67_08865"/>
<feature type="transmembrane region" description="Helical" evidence="6">
    <location>
        <begin position="239"/>
        <end position="262"/>
    </location>
</feature>
<dbReference type="PANTHER" id="PTHR34697">
    <property type="entry name" value="PHOSPHATIDYLGLYCEROL LYSYLTRANSFERASE"/>
    <property type="match status" value="1"/>
</dbReference>
<feature type="transmembrane region" description="Helical" evidence="6">
    <location>
        <begin position="162"/>
        <end position="178"/>
    </location>
</feature>
<feature type="transmembrane region" description="Helical" evidence="6">
    <location>
        <begin position="130"/>
        <end position="150"/>
    </location>
</feature>
<dbReference type="Pfam" id="PF09924">
    <property type="entry name" value="LPG_synthase_C"/>
    <property type="match status" value="1"/>
</dbReference>
<name>A0A109QXR7_9MICO</name>
<protein>
    <recommendedName>
        <fullName evidence="7">Phosphatidylglycerol lysyltransferase C-terminal domain-containing protein</fullName>
    </recommendedName>
</protein>
<accession>A0A109QXR7</accession>
<feature type="transmembrane region" description="Helical" evidence="6">
    <location>
        <begin position="212"/>
        <end position="233"/>
    </location>
</feature>
<comment type="subcellular location">
    <subcellularLocation>
        <location evidence="1">Cell membrane</location>
        <topology evidence="1">Multi-pass membrane protein</topology>
    </subcellularLocation>
</comment>
<keyword evidence="9" id="KW-1185">Reference proteome</keyword>
<keyword evidence="3 6" id="KW-0812">Transmembrane</keyword>
<dbReference type="GO" id="GO:0055091">
    <property type="term" value="P:phospholipid homeostasis"/>
    <property type="evidence" value="ECO:0007669"/>
    <property type="project" value="TreeGrafter"/>
</dbReference>
<evidence type="ECO:0000256" key="6">
    <source>
        <dbReference type="SAM" id="Phobius"/>
    </source>
</evidence>
<dbReference type="InterPro" id="IPR035952">
    <property type="entry name" value="Rhomboid-like_sf"/>
</dbReference>
<organism evidence="8 9">
    <name type="scientific">Microterricola viridarii</name>
    <dbReference type="NCBI Taxonomy" id="412690"/>
    <lineage>
        <taxon>Bacteria</taxon>
        <taxon>Bacillati</taxon>
        <taxon>Actinomycetota</taxon>
        <taxon>Actinomycetes</taxon>
        <taxon>Micrococcales</taxon>
        <taxon>Microbacteriaceae</taxon>
        <taxon>Microterricola</taxon>
    </lineage>
</organism>
<feature type="transmembrane region" description="Helical" evidence="6">
    <location>
        <begin position="99"/>
        <end position="118"/>
    </location>
</feature>
<dbReference type="GO" id="GO:0016755">
    <property type="term" value="F:aminoacyltransferase activity"/>
    <property type="evidence" value="ECO:0007669"/>
    <property type="project" value="TreeGrafter"/>
</dbReference>
<evidence type="ECO:0000256" key="4">
    <source>
        <dbReference type="ARBA" id="ARBA00022989"/>
    </source>
</evidence>
<feature type="transmembrane region" description="Helical" evidence="6">
    <location>
        <begin position="70"/>
        <end position="87"/>
    </location>
</feature>
<reference evidence="8 9" key="1">
    <citation type="journal article" date="2016" name="J. Biotechnol.">
        <title>First complete genome sequence of a species in the genus Microterricola, an extremophilic cold active enzyme producing bacterial strain ERGS5:02 isolated from Sikkim Himalaya.</title>
        <authorList>
            <person name="Himanshu"/>
            <person name="Swarnkar M.K."/>
            <person name="Singh D."/>
            <person name="Kumar R."/>
        </authorList>
    </citation>
    <scope>NUCLEOTIDE SEQUENCE [LARGE SCALE GENOMIC DNA]</scope>
    <source>
        <strain evidence="8 9">ERGS5:02</strain>
    </source>
</reference>
<evidence type="ECO:0000313" key="9">
    <source>
        <dbReference type="Proteomes" id="UP000058305"/>
    </source>
</evidence>
<feature type="transmembrane region" description="Helical" evidence="6">
    <location>
        <begin position="184"/>
        <end position="200"/>
    </location>
</feature>
<dbReference type="SUPFAM" id="SSF144091">
    <property type="entry name" value="Rhomboid-like"/>
    <property type="match status" value="1"/>
</dbReference>
<dbReference type="Proteomes" id="UP000058305">
    <property type="component" value="Chromosome"/>
</dbReference>
<dbReference type="InterPro" id="IPR016181">
    <property type="entry name" value="Acyl_CoA_acyltransferase"/>
</dbReference>
<gene>
    <name evidence="8" type="ORF">AWU67_08865</name>
</gene>
<dbReference type="Gene3D" id="1.20.1540.10">
    <property type="entry name" value="Rhomboid-like"/>
    <property type="match status" value="1"/>
</dbReference>
<dbReference type="GO" id="GO:0005886">
    <property type="term" value="C:plasma membrane"/>
    <property type="evidence" value="ECO:0007669"/>
    <property type="project" value="UniProtKB-SubCell"/>
</dbReference>
<keyword evidence="4 6" id="KW-1133">Transmembrane helix</keyword>
<dbReference type="InterPro" id="IPR051211">
    <property type="entry name" value="PG_lysyltransferase"/>
</dbReference>
<keyword evidence="2" id="KW-1003">Cell membrane</keyword>
<evidence type="ECO:0000256" key="1">
    <source>
        <dbReference type="ARBA" id="ARBA00004651"/>
    </source>
</evidence>
<sequence length="686" mass="73421">MASVLAELPRRSGLTLSVLAVLLAVGVVTNALWMPASEQNWYRSVAYGLPAFEAGNWWTPLTGTFLAEQPGHYLPILILIVGGLGWAERTLGMRQAAVVFAAGQLFAIVGAAALLAVLRPTGWDWAVELATHYDVGPSGGAFACAAAATVTLRSPWRLRARLALGAWVGVAALFIGALPDIEHLLGAALALAVMPLLPRYRRPLSRPSEREWRLVAFSGLVVIGAVQVIVNLVNLDGPLGASTASLALWGDVALDILVISVIGHGVRRGVRLAWWGAVILALLNQLQLILLILLFVLTGESVPGAAFAAASSLLWLAQLLVLLVARGAFRVPVRRRLRHPGGSAQSAPEQAAALLRSTGGGTLSWMSTWRGNEYLFSRAVPDGAPDAVIAFQRHAGVAIALGDPIAPAERVGDVLRDFAEASQRAGLTPCAFSVSAAVRDAAPEDWRSLQVAEDTIIDLQTMELRGKRWQNVRAALNRAEREGISFRLCRLSEQPWAILAQVRAISEQWVGDKGLPEMKFTLGGVDEALAPEVWTGLAIDADGSVHGVTSWLPVYGADGAVDGWTLDLMRRRDDGFGPVMEFLIASSALAFKEQGARIVSLSGAPLVNSSDAAPGPIERVLGMTATLLEPLYGFRSLHQFKAKFNPRAEPMFLLYRDEADLPRIGIALTKAYLPDASLRDLVRAAS</sequence>
<evidence type="ECO:0000256" key="5">
    <source>
        <dbReference type="ARBA" id="ARBA00023136"/>
    </source>
</evidence>